<keyword evidence="1" id="KW-0812">Transmembrane</keyword>
<keyword evidence="1" id="KW-1133">Transmembrane helix</keyword>
<evidence type="ECO:0000256" key="1">
    <source>
        <dbReference type="SAM" id="Phobius"/>
    </source>
</evidence>
<evidence type="ECO:0000313" key="2">
    <source>
        <dbReference type="EMBL" id="OKL55010.1"/>
    </source>
</evidence>
<sequence length="81" mass="9314">MTLSIAQLVLAVAFLSLAIYSFWNRSVFYPVLILGVLWFASFFVIKTRERKVGVTPFKERLEASRARRDEEKAAETDTEGR</sequence>
<dbReference type="EMBL" id="MQVR01000003">
    <property type="protein sequence ID" value="OKL55010.1"/>
    <property type="molecule type" value="Genomic_DNA"/>
</dbReference>
<keyword evidence="3" id="KW-1185">Reference proteome</keyword>
<feature type="transmembrane region" description="Helical" evidence="1">
    <location>
        <begin position="28"/>
        <end position="45"/>
    </location>
</feature>
<keyword evidence="1" id="KW-0472">Membrane</keyword>
<proteinExistence type="predicted"/>
<accession>A0A1Q5Q5V7</accession>
<evidence type="ECO:0000313" key="3">
    <source>
        <dbReference type="Proteomes" id="UP000185628"/>
    </source>
</evidence>
<dbReference type="AlphaFoldDB" id="A0A1Q5Q5V7"/>
<protein>
    <submittedName>
        <fullName evidence="2">Uncharacterized protein</fullName>
    </submittedName>
</protein>
<organism evidence="2 3">
    <name type="scientific">Bowdeniella nasicola</name>
    <dbReference type="NCBI Taxonomy" id="208480"/>
    <lineage>
        <taxon>Bacteria</taxon>
        <taxon>Bacillati</taxon>
        <taxon>Actinomycetota</taxon>
        <taxon>Actinomycetes</taxon>
        <taxon>Actinomycetales</taxon>
        <taxon>Actinomycetaceae</taxon>
        <taxon>Bowdeniella</taxon>
    </lineage>
</organism>
<name>A0A1Q5Q5V7_9ACTO</name>
<reference evidence="3" key="1">
    <citation type="submission" date="2016-12" db="EMBL/GenBank/DDBJ databases">
        <authorList>
            <person name="Meng X."/>
        </authorList>
    </citation>
    <scope>NUCLEOTIDE SEQUENCE [LARGE SCALE GENOMIC DNA]</scope>
    <source>
        <strain evidence="3">DSM 19116</strain>
    </source>
</reference>
<gene>
    <name evidence="2" type="ORF">BSZ39_01125</name>
</gene>
<comment type="caution">
    <text evidence="2">The sequence shown here is derived from an EMBL/GenBank/DDBJ whole genome shotgun (WGS) entry which is preliminary data.</text>
</comment>
<dbReference type="Proteomes" id="UP000185628">
    <property type="component" value="Unassembled WGS sequence"/>
</dbReference>